<keyword evidence="6" id="KW-1185">Reference proteome</keyword>
<dbReference type="AlphaFoldDB" id="A0A2V0NYU4"/>
<dbReference type="STRING" id="307507.A0A2V0NYU4"/>
<evidence type="ECO:0000313" key="6">
    <source>
        <dbReference type="Proteomes" id="UP000247498"/>
    </source>
</evidence>
<proteinExistence type="predicted"/>
<keyword evidence="3" id="KW-0732">Signal</keyword>
<organism evidence="5 6">
    <name type="scientific">Raphidocelis subcapitata</name>
    <dbReference type="NCBI Taxonomy" id="307507"/>
    <lineage>
        <taxon>Eukaryota</taxon>
        <taxon>Viridiplantae</taxon>
        <taxon>Chlorophyta</taxon>
        <taxon>core chlorophytes</taxon>
        <taxon>Chlorophyceae</taxon>
        <taxon>CS clade</taxon>
        <taxon>Sphaeropleales</taxon>
        <taxon>Selenastraceae</taxon>
        <taxon>Raphidocelis</taxon>
    </lineage>
</organism>
<dbReference type="CDD" id="cd02000">
    <property type="entry name" value="TPP_E1_PDC_ADC_BCADC"/>
    <property type="match status" value="1"/>
</dbReference>
<evidence type="ECO:0000256" key="2">
    <source>
        <dbReference type="SAM" id="MobiDB-lite"/>
    </source>
</evidence>
<name>A0A2V0NYU4_9CHLO</name>
<dbReference type="SUPFAM" id="SSF52518">
    <property type="entry name" value="Thiamin diphosphate-binding fold (THDP-binding)"/>
    <property type="match status" value="1"/>
</dbReference>
<dbReference type="GO" id="GO:0016624">
    <property type="term" value="F:oxidoreductase activity, acting on the aldehyde or oxo group of donors, disulfide as acceptor"/>
    <property type="evidence" value="ECO:0007669"/>
    <property type="project" value="InterPro"/>
</dbReference>
<feature type="signal peptide" evidence="3">
    <location>
        <begin position="1"/>
        <end position="19"/>
    </location>
</feature>
<dbReference type="Gene3D" id="3.40.50.970">
    <property type="match status" value="1"/>
</dbReference>
<feature type="domain" description="Dehydrogenase E1 component" evidence="4">
    <location>
        <begin position="129"/>
        <end position="424"/>
    </location>
</feature>
<dbReference type="InterPro" id="IPR050771">
    <property type="entry name" value="Alpha-ketoacid_DH_E1_comp"/>
</dbReference>
<dbReference type="InterPro" id="IPR001017">
    <property type="entry name" value="DH_E1"/>
</dbReference>
<dbReference type="PANTHER" id="PTHR43380:SF1">
    <property type="entry name" value="2-OXOISOVALERATE DEHYDROGENASE SUBUNIT ALPHA, MITOCHONDRIAL"/>
    <property type="match status" value="1"/>
</dbReference>
<dbReference type="Pfam" id="PF00676">
    <property type="entry name" value="E1_dh"/>
    <property type="match status" value="1"/>
</dbReference>
<dbReference type="InParanoid" id="A0A2V0NYU4"/>
<feature type="region of interest" description="Disordered" evidence="2">
    <location>
        <begin position="39"/>
        <end position="61"/>
    </location>
</feature>
<evidence type="ECO:0000256" key="1">
    <source>
        <dbReference type="ARBA" id="ARBA00023002"/>
    </source>
</evidence>
<evidence type="ECO:0000256" key="3">
    <source>
        <dbReference type="SAM" id="SignalP"/>
    </source>
</evidence>
<dbReference type="OrthoDB" id="3845at2759"/>
<dbReference type="FunCoup" id="A0A2V0NYU4">
    <property type="interactions" value="1311"/>
</dbReference>
<sequence length="466" mass="49393">MSLLLGSRFSLAAAGALRAAGSSAAAALTQLHCPSGAGVAGGGTAPSAARSKSSSSGAGEFGCEDAAETMEIPGGRIPVTRALRFAGGPSEPDSPKMPCYRVLDPAGRLLPGAEQPHPPSGPELVALYEAMARLQVMDTIFYEAQRQGRFSFYMTCAGEEAAIVGSAAGLDPQDQVFSQYREHGVLLWRGFSFDDFANQCYGNELEPGKGRQMPIHYGSTRLAYHTVSSPLATQLPHAVGTAYALKLRRSPNVGVAYFGEGASSEGDCHAALNFAAVLGAPCLFICRNNGYAISTPSYEQYRGDGVASRGPPLGVPSIRVDGGDAVAVVNATRAARALAVREGCPVLIEAMCYRSGHHSTSDDSSRYRTREEMAEFRARDPAVRLRQHLDAAGLWDAARDAELRRAARVQAVAALDAAARVPKAPLSSAFEDVYKEAPWHIREQRDAALAFARAHPHVVPQGVPLR</sequence>
<keyword evidence="1" id="KW-0560">Oxidoreductase</keyword>
<dbReference type="EMBL" id="BDRX01000014">
    <property type="protein sequence ID" value="GBF89985.1"/>
    <property type="molecule type" value="Genomic_DNA"/>
</dbReference>
<dbReference type="Proteomes" id="UP000247498">
    <property type="component" value="Unassembled WGS sequence"/>
</dbReference>
<dbReference type="GO" id="GO:0009083">
    <property type="term" value="P:branched-chain amino acid catabolic process"/>
    <property type="evidence" value="ECO:0007669"/>
    <property type="project" value="TreeGrafter"/>
</dbReference>
<comment type="caution">
    <text evidence="5">The sequence shown here is derived from an EMBL/GenBank/DDBJ whole genome shotgun (WGS) entry which is preliminary data.</text>
</comment>
<reference evidence="5 6" key="1">
    <citation type="journal article" date="2018" name="Sci. Rep.">
        <title>Raphidocelis subcapitata (=Pseudokirchneriella subcapitata) provides an insight into genome evolution and environmental adaptations in the Sphaeropleales.</title>
        <authorList>
            <person name="Suzuki S."/>
            <person name="Yamaguchi H."/>
            <person name="Nakajima N."/>
            <person name="Kawachi M."/>
        </authorList>
    </citation>
    <scope>NUCLEOTIDE SEQUENCE [LARGE SCALE GENOMIC DNA]</scope>
    <source>
        <strain evidence="5 6">NIES-35</strain>
    </source>
</reference>
<accession>A0A2V0NYU4</accession>
<dbReference type="InterPro" id="IPR029061">
    <property type="entry name" value="THDP-binding"/>
</dbReference>
<protein>
    <submittedName>
        <fullName evidence="5">2-oxoisovalerate dehydrogenase subunit alpha mitochondrial-like</fullName>
    </submittedName>
</protein>
<gene>
    <name evidence="5" type="ORF">Rsub_02691</name>
</gene>
<evidence type="ECO:0000313" key="5">
    <source>
        <dbReference type="EMBL" id="GBF89985.1"/>
    </source>
</evidence>
<feature type="compositionally biased region" description="Low complexity" evidence="2">
    <location>
        <begin position="45"/>
        <end position="58"/>
    </location>
</feature>
<dbReference type="PANTHER" id="PTHR43380">
    <property type="entry name" value="2-OXOISOVALERATE DEHYDROGENASE SUBUNIT ALPHA, MITOCHONDRIAL"/>
    <property type="match status" value="1"/>
</dbReference>
<dbReference type="FunFam" id="3.40.50.970:FF:000108">
    <property type="entry name" value="2-oxoisovalerate dehydrogenase subunit alpha"/>
    <property type="match status" value="1"/>
</dbReference>
<feature type="chain" id="PRO_5016021315" evidence="3">
    <location>
        <begin position="20"/>
        <end position="466"/>
    </location>
</feature>
<evidence type="ECO:0000259" key="4">
    <source>
        <dbReference type="Pfam" id="PF00676"/>
    </source>
</evidence>